<evidence type="ECO:0000313" key="2">
    <source>
        <dbReference type="EMBL" id="KQB38513.1"/>
    </source>
</evidence>
<protein>
    <recommendedName>
        <fullName evidence="4">DUF1640 domain-containing protein</fullName>
    </recommendedName>
</protein>
<dbReference type="STRING" id="362413.RC62_1869"/>
<dbReference type="Proteomes" id="UP000050443">
    <property type="component" value="Unassembled WGS sequence"/>
</dbReference>
<reference evidence="2 3" key="1">
    <citation type="submission" date="2014-09" db="EMBL/GenBank/DDBJ databases">
        <title>Genome sequence of Flavobacterium aquidurense RC62.</title>
        <authorList>
            <person name="Kim J.F."/>
            <person name="Kwak M.-J."/>
        </authorList>
    </citation>
    <scope>NUCLEOTIDE SEQUENCE [LARGE SCALE GENOMIC DNA]</scope>
    <source>
        <strain evidence="2 3">RC62</strain>
    </source>
</reference>
<evidence type="ECO:0008006" key="4">
    <source>
        <dbReference type="Google" id="ProtNLM"/>
    </source>
</evidence>
<dbReference type="AlphaFoldDB" id="A0A0Q1BDK3"/>
<dbReference type="PATRIC" id="fig|362413.3.peg.1821"/>
<proteinExistence type="predicted"/>
<keyword evidence="1" id="KW-0812">Transmembrane</keyword>
<feature type="transmembrane region" description="Helical" evidence="1">
    <location>
        <begin position="62"/>
        <end position="82"/>
    </location>
</feature>
<evidence type="ECO:0000256" key="1">
    <source>
        <dbReference type="SAM" id="Phobius"/>
    </source>
</evidence>
<keyword evidence="1" id="KW-0472">Membrane</keyword>
<comment type="caution">
    <text evidence="2">The sequence shown here is derived from an EMBL/GenBank/DDBJ whole genome shotgun (WGS) entry which is preliminary data.</text>
</comment>
<dbReference type="OrthoDB" id="1725737at2"/>
<gene>
    <name evidence="2" type="ORF">RC62_1869</name>
</gene>
<dbReference type="RefSeq" id="WP_055097316.1">
    <property type="nucleotide sequence ID" value="NZ_JRLF01000014.1"/>
</dbReference>
<keyword evidence="1" id="KW-1133">Transmembrane helix</keyword>
<sequence>MNTATIKLYDLFRKELNLDESKAKEFVEAIDRTISEEIRQDKNEIATRDFVKKEITDAKNDMIKWFVGLFFALAMMIIGLYIKG</sequence>
<dbReference type="EMBL" id="JRLF01000014">
    <property type="protein sequence ID" value="KQB38513.1"/>
    <property type="molecule type" value="Genomic_DNA"/>
</dbReference>
<organism evidence="2 3">
    <name type="scientific">Flavobacterium aquidurense</name>
    <dbReference type="NCBI Taxonomy" id="362413"/>
    <lineage>
        <taxon>Bacteria</taxon>
        <taxon>Pseudomonadati</taxon>
        <taxon>Bacteroidota</taxon>
        <taxon>Flavobacteriia</taxon>
        <taxon>Flavobacteriales</taxon>
        <taxon>Flavobacteriaceae</taxon>
        <taxon>Flavobacterium</taxon>
    </lineage>
</organism>
<accession>A0A0Q1BDK3</accession>
<evidence type="ECO:0000313" key="3">
    <source>
        <dbReference type="Proteomes" id="UP000050443"/>
    </source>
</evidence>
<name>A0A0Q1BDK3_9FLAO</name>